<comment type="caution">
    <text evidence="2">The sequence shown here is derived from an EMBL/GenBank/DDBJ whole genome shotgun (WGS) entry which is preliminary data.</text>
</comment>
<evidence type="ECO:0000313" key="2">
    <source>
        <dbReference type="EMBL" id="CAH8333426.1"/>
    </source>
</evidence>
<proteinExistence type="predicted"/>
<dbReference type="AlphaFoldDB" id="A0ABC8JT85"/>
<keyword evidence="1" id="KW-0812">Transmembrane</keyword>
<gene>
    <name evidence="2" type="ORF">ERUC_LOCUS12871</name>
</gene>
<evidence type="ECO:0000256" key="1">
    <source>
        <dbReference type="SAM" id="Phobius"/>
    </source>
</evidence>
<name>A0ABC8JT85_ERUVS</name>
<keyword evidence="1" id="KW-0472">Membrane</keyword>
<protein>
    <submittedName>
        <fullName evidence="2">Uncharacterized protein</fullName>
    </submittedName>
</protein>
<dbReference type="EMBL" id="CAKOAT010121377">
    <property type="protein sequence ID" value="CAH8333426.1"/>
    <property type="molecule type" value="Genomic_DNA"/>
</dbReference>
<sequence>MAFQPTFDTTPPSSVAPRPWWSRPMMTIPRASEREATGMECAAMCAPSCGGFFTVVVLFLIFVLIDKAHVHAKTSLQSLAVSSATWQGDFLMKNPSPMYSIYYESDDAAVRLGSQYAAVLNITSQPVSKDHTAFSLFFVAEGNRSDVVAGELVVKLGGEAYALRGSR</sequence>
<reference evidence="2 3" key="1">
    <citation type="submission" date="2022-03" db="EMBL/GenBank/DDBJ databases">
        <authorList>
            <person name="Macdonald S."/>
            <person name="Ahmed S."/>
            <person name="Newling K."/>
        </authorList>
    </citation>
    <scope>NUCLEOTIDE SEQUENCE [LARGE SCALE GENOMIC DNA]</scope>
</reference>
<accession>A0ABC8JT85</accession>
<evidence type="ECO:0000313" key="3">
    <source>
        <dbReference type="Proteomes" id="UP001642260"/>
    </source>
</evidence>
<organism evidence="2 3">
    <name type="scientific">Eruca vesicaria subsp. sativa</name>
    <name type="common">Garden rocket</name>
    <name type="synonym">Eruca sativa</name>
    <dbReference type="NCBI Taxonomy" id="29727"/>
    <lineage>
        <taxon>Eukaryota</taxon>
        <taxon>Viridiplantae</taxon>
        <taxon>Streptophyta</taxon>
        <taxon>Embryophyta</taxon>
        <taxon>Tracheophyta</taxon>
        <taxon>Spermatophyta</taxon>
        <taxon>Magnoliopsida</taxon>
        <taxon>eudicotyledons</taxon>
        <taxon>Gunneridae</taxon>
        <taxon>Pentapetalae</taxon>
        <taxon>rosids</taxon>
        <taxon>malvids</taxon>
        <taxon>Brassicales</taxon>
        <taxon>Brassicaceae</taxon>
        <taxon>Brassiceae</taxon>
        <taxon>Eruca</taxon>
    </lineage>
</organism>
<keyword evidence="3" id="KW-1185">Reference proteome</keyword>
<dbReference type="Proteomes" id="UP001642260">
    <property type="component" value="Unassembled WGS sequence"/>
</dbReference>
<feature type="transmembrane region" description="Helical" evidence="1">
    <location>
        <begin position="41"/>
        <end position="65"/>
    </location>
</feature>
<keyword evidence="1" id="KW-1133">Transmembrane helix</keyword>